<dbReference type="Proteomes" id="UP000199651">
    <property type="component" value="Unassembled WGS sequence"/>
</dbReference>
<dbReference type="InterPro" id="IPR046000">
    <property type="entry name" value="DUF5956"/>
</dbReference>
<dbReference type="EMBL" id="FNJB01000005">
    <property type="protein sequence ID" value="SDO94858.1"/>
    <property type="molecule type" value="Genomic_DNA"/>
</dbReference>
<dbReference type="STRING" id="504798.SAMN05421871_102486"/>
<name>A0A1H0NQR6_9PSEU</name>
<reference evidence="3" key="1">
    <citation type="submission" date="2016-10" db="EMBL/GenBank/DDBJ databases">
        <authorList>
            <person name="Varghese N."/>
            <person name="Submissions S."/>
        </authorList>
    </citation>
    <scope>NUCLEOTIDE SEQUENCE [LARGE SCALE GENOMIC DNA]</scope>
    <source>
        <strain evidence="3">IBRC-M 10655</strain>
    </source>
</reference>
<evidence type="ECO:0000313" key="3">
    <source>
        <dbReference type="Proteomes" id="UP000199651"/>
    </source>
</evidence>
<accession>A0A1H0NQR6</accession>
<dbReference type="AlphaFoldDB" id="A0A1H0NQR6"/>
<feature type="compositionally biased region" description="Basic and acidic residues" evidence="1">
    <location>
        <begin position="1"/>
        <end position="12"/>
    </location>
</feature>
<proteinExistence type="predicted"/>
<dbReference type="RefSeq" id="WP_091375423.1">
    <property type="nucleotide sequence ID" value="NZ_FNDV01000002.1"/>
</dbReference>
<sequence>MGTAWDRSRELAAPRPDPTPATLDDGGHTYHLVPDTGYSMLIAWHAGAENLLRVPDHAHHTVLVTTIDATGTRSECVPRTAADQDVIDEGIETYLADANVPAPPRGYRWYQRLPDGRADRTDFDRAIHTALIERVPDGVAVHPRDLAPLIGQIVTTLYR</sequence>
<protein>
    <submittedName>
        <fullName evidence="2">Uncharacterized protein</fullName>
    </submittedName>
</protein>
<organism evidence="2 3">
    <name type="scientific">Actinokineospora alba</name>
    <dbReference type="NCBI Taxonomy" id="504798"/>
    <lineage>
        <taxon>Bacteria</taxon>
        <taxon>Bacillati</taxon>
        <taxon>Actinomycetota</taxon>
        <taxon>Actinomycetes</taxon>
        <taxon>Pseudonocardiales</taxon>
        <taxon>Pseudonocardiaceae</taxon>
        <taxon>Actinokineospora</taxon>
    </lineage>
</organism>
<dbReference type="Pfam" id="PF19381">
    <property type="entry name" value="DUF5956"/>
    <property type="match status" value="1"/>
</dbReference>
<evidence type="ECO:0000256" key="1">
    <source>
        <dbReference type="SAM" id="MobiDB-lite"/>
    </source>
</evidence>
<dbReference type="OrthoDB" id="4476365at2"/>
<evidence type="ECO:0000313" key="2">
    <source>
        <dbReference type="EMBL" id="SDO94858.1"/>
    </source>
</evidence>
<gene>
    <name evidence="2" type="ORF">SAMN05192558_105436</name>
</gene>
<feature type="region of interest" description="Disordered" evidence="1">
    <location>
        <begin position="1"/>
        <end position="27"/>
    </location>
</feature>
<keyword evidence="3" id="KW-1185">Reference proteome</keyword>